<dbReference type="Gene3D" id="1.25.40.10">
    <property type="entry name" value="Tetratricopeptide repeat domain"/>
    <property type="match status" value="2"/>
</dbReference>
<dbReference type="InterPro" id="IPR050498">
    <property type="entry name" value="Ycf3"/>
</dbReference>
<dbReference type="RefSeq" id="WP_048595262.1">
    <property type="nucleotide sequence ID" value="NZ_CVLB01000002.1"/>
</dbReference>
<dbReference type="SUPFAM" id="SSF48452">
    <property type="entry name" value="TPR-like"/>
    <property type="match status" value="1"/>
</dbReference>
<keyword evidence="5" id="KW-1185">Reference proteome</keyword>
<dbReference type="Pfam" id="PF11185">
    <property type="entry name" value="DUF2971"/>
    <property type="match status" value="1"/>
</dbReference>
<dbReference type="InterPro" id="IPR019734">
    <property type="entry name" value="TPR_rpt"/>
</dbReference>
<name>A0A0G4K950_9SPIR</name>
<dbReference type="OrthoDB" id="332581at2"/>
<evidence type="ECO:0000313" key="5">
    <source>
        <dbReference type="Proteomes" id="UP000043763"/>
    </source>
</evidence>
<keyword evidence="1" id="KW-0677">Repeat</keyword>
<dbReference type="Proteomes" id="UP000043763">
    <property type="component" value="Unassembled WGS sequence"/>
</dbReference>
<dbReference type="PROSITE" id="PS50005">
    <property type="entry name" value="TPR"/>
    <property type="match status" value="1"/>
</dbReference>
<keyword evidence="2 3" id="KW-0802">TPR repeat</keyword>
<dbReference type="PANTHER" id="PTHR44858:SF1">
    <property type="entry name" value="UDP-N-ACETYLGLUCOSAMINE--PEPTIDE N-ACETYLGLUCOSAMINYLTRANSFERASE SPINDLY-RELATED"/>
    <property type="match status" value="1"/>
</dbReference>
<gene>
    <name evidence="4" type="ORF">BRSU_2068</name>
</gene>
<proteinExistence type="predicted"/>
<accession>A0A0G4K950</accession>
<dbReference type="InterPro" id="IPR021352">
    <property type="entry name" value="DUF2971"/>
</dbReference>
<feature type="repeat" description="TPR" evidence="3">
    <location>
        <begin position="161"/>
        <end position="194"/>
    </location>
</feature>
<protein>
    <submittedName>
        <fullName evidence="4">Uncharacterized protein</fullName>
    </submittedName>
</protein>
<evidence type="ECO:0000256" key="1">
    <source>
        <dbReference type="ARBA" id="ARBA00022737"/>
    </source>
</evidence>
<dbReference type="EMBL" id="CVLB01000002">
    <property type="protein sequence ID" value="CRF34513.1"/>
    <property type="molecule type" value="Genomic_DNA"/>
</dbReference>
<reference evidence="5" key="1">
    <citation type="submission" date="2015-04" db="EMBL/GenBank/DDBJ databases">
        <authorList>
            <person name="Mushtaq Mamoona"/>
        </authorList>
    </citation>
    <scope>NUCLEOTIDE SEQUENCE [LARGE SCALE GENOMIC DNA]</scope>
    <source>
        <strain evidence="5">AN4859/03</strain>
    </source>
</reference>
<organism evidence="4 5">
    <name type="scientific">Brachyspira suanatina</name>
    <dbReference type="NCBI Taxonomy" id="381802"/>
    <lineage>
        <taxon>Bacteria</taxon>
        <taxon>Pseudomonadati</taxon>
        <taxon>Spirochaetota</taxon>
        <taxon>Spirochaetia</taxon>
        <taxon>Brachyspirales</taxon>
        <taxon>Brachyspiraceae</taxon>
        <taxon>Brachyspira</taxon>
    </lineage>
</organism>
<dbReference type="InterPro" id="IPR011990">
    <property type="entry name" value="TPR-like_helical_dom_sf"/>
</dbReference>
<sequence>MSDKLANKYYHKFLFYYFYQDIGLDINDRNTNYQNGLNYFLDEEKKCDNDCKYLVKCYIGVFYYLLDNEKKAIRYINDSIKLNDKYVFSLYYRGHILLYKNKVKQPLKDLEKAISLHTNNFLKHIVGKGTLYNYIGFLYHRKKLYRKSIYYYNKSIEYDNYNSYYNRAISFFELGEYDEALNDIIRFMNLRESHYGLQSVHYNSRALFEGFVNHLELAYEYFNKSINCDNNRTLETFYFLYLILSKNINMKRYFYKIFQTIIKKDFSIKSDILENNILYKYRCINISTLKLISNNNDKLKNLRLSNYNYFNDPIDPPIKLNIYDFKNIKNIDRIKICSLAVEYDNFLMWSHYADEHKGICIEYDISYLKKLNSKINKLILKKVIYTNKIITNKVYPYILNNKDIEYENKFISLFYIKHKNWQYENEYRIIADTKEEYIYLPIKAIYFGMNSSNDDIKLIKSLVKDDNVKFYKMESDKNNLFNLIPKEINIIKGDKWKIKK</sequence>
<evidence type="ECO:0000256" key="2">
    <source>
        <dbReference type="ARBA" id="ARBA00022803"/>
    </source>
</evidence>
<evidence type="ECO:0000256" key="3">
    <source>
        <dbReference type="PROSITE-ProRule" id="PRU00339"/>
    </source>
</evidence>
<dbReference type="SMART" id="SM00028">
    <property type="entry name" value="TPR"/>
    <property type="match status" value="5"/>
</dbReference>
<dbReference type="AlphaFoldDB" id="A0A0G4K950"/>
<evidence type="ECO:0000313" key="4">
    <source>
        <dbReference type="EMBL" id="CRF34513.1"/>
    </source>
</evidence>
<dbReference type="PANTHER" id="PTHR44858">
    <property type="entry name" value="TETRATRICOPEPTIDE REPEAT PROTEIN 6"/>
    <property type="match status" value="1"/>
</dbReference>